<dbReference type="GO" id="GO:0016779">
    <property type="term" value="F:nucleotidyltransferase activity"/>
    <property type="evidence" value="ECO:0007669"/>
    <property type="project" value="UniProtKB-KW"/>
</dbReference>
<dbReference type="PROSITE" id="PS51977">
    <property type="entry name" value="WGR"/>
    <property type="match status" value="1"/>
</dbReference>
<dbReference type="SUPFAM" id="SSF56399">
    <property type="entry name" value="ADP-ribosylation"/>
    <property type="match status" value="1"/>
</dbReference>
<dbReference type="InterPro" id="IPR036616">
    <property type="entry name" value="Poly(ADP-ribose)pol_reg_dom_sf"/>
</dbReference>
<evidence type="ECO:0000256" key="1">
    <source>
        <dbReference type="ARBA" id="ARBA00004123"/>
    </source>
</evidence>
<evidence type="ECO:0000313" key="13">
    <source>
        <dbReference type="EMBL" id="NDV28987.1"/>
    </source>
</evidence>
<keyword evidence="3 8" id="KW-0808">Transferase</keyword>
<name>A0A6B2KWG6_9EUKA</name>
<evidence type="ECO:0000256" key="6">
    <source>
        <dbReference type="ARBA" id="ARBA00023242"/>
    </source>
</evidence>
<dbReference type="Pfam" id="PF26128">
    <property type="entry name" value="Gad2"/>
    <property type="match status" value="1"/>
</dbReference>
<dbReference type="SMART" id="SM00248">
    <property type="entry name" value="ANK"/>
    <property type="match status" value="8"/>
</dbReference>
<feature type="compositionally biased region" description="Polar residues" evidence="9">
    <location>
        <begin position="54"/>
        <end position="63"/>
    </location>
</feature>
<feature type="region of interest" description="Disordered" evidence="9">
    <location>
        <begin position="49"/>
        <end position="75"/>
    </location>
</feature>
<feature type="region of interest" description="Disordered" evidence="9">
    <location>
        <begin position="624"/>
        <end position="653"/>
    </location>
</feature>
<dbReference type="Pfam" id="PF02877">
    <property type="entry name" value="PARP_reg"/>
    <property type="match status" value="1"/>
</dbReference>
<dbReference type="PROSITE" id="PS51060">
    <property type="entry name" value="PARP_ALPHA_HD"/>
    <property type="match status" value="1"/>
</dbReference>
<dbReference type="Gene3D" id="1.20.142.10">
    <property type="entry name" value="Poly(ADP-ribose) polymerase, regulatory domain"/>
    <property type="match status" value="1"/>
</dbReference>
<feature type="compositionally biased region" description="Polar residues" evidence="9">
    <location>
        <begin position="1620"/>
        <end position="1629"/>
    </location>
</feature>
<evidence type="ECO:0000256" key="3">
    <source>
        <dbReference type="ARBA" id="ARBA00022679"/>
    </source>
</evidence>
<dbReference type="SUPFAM" id="SSF48403">
    <property type="entry name" value="Ankyrin repeat"/>
    <property type="match status" value="2"/>
</dbReference>
<feature type="compositionally biased region" description="Basic and acidic residues" evidence="9">
    <location>
        <begin position="1600"/>
        <end position="1610"/>
    </location>
</feature>
<accession>A0A6B2KWG6</accession>
<evidence type="ECO:0000256" key="5">
    <source>
        <dbReference type="ARBA" id="ARBA00023027"/>
    </source>
</evidence>
<keyword evidence="6" id="KW-0539">Nucleus</keyword>
<keyword evidence="5 8" id="KW-0520">NAD</keyword>
<dbReference type="InterPro" id="IPR012317">
    <property type="entry name" value="Poly(ADP-ribose)pol_cat_dom"/>
</dbReference>
<sequence>MDDAPYLIKSKLGDSPLPPKDSYFSYESDFISEEQVQAAKDREIKMEQAKQKRQQMISQTQEISSKKPREVPTASTPKVRAFKTTDPNLPPFPQDFSLIYYKTLQWTDVSKNHNKYYVLEYHKGNPSGYRLASHYGRTDDLVKKPGSGQKEYRFYESEEDAENAFAGLINEKTVVKGYRVVELVFSNVGSEKLQSLGKEMHLGTLVEEKETGSEETSKLSGELQGLISLVYQEAASLLSNSIGPAKITAHGIETPLGVVTLAQVEKGEGILQKLYEYFKEGKQQQHVNEIKKLTNEFYTAIPHHIGRSRDAIASSVINSVQDFIQKEELLQLMKDLLTVTAETSHMKMSDLDMKYAALKCKIEHLKRDTQKYIEIHNYIVSSQVGDHVVDIENIYAISREQEAKNFRRDLYNIKQLFHGSRASNIVGLLSRGILMPKLVVSRGGKRTDEGLLGHGIYFGDNITTATKYAAESSQGTRFALICNVALGSSIQYHETKIGLTDTPSGYHSVHGVKGTPDVPSPFTEDEFVIYHPNQQEQAYLVEYKLGRSGSKLLELSTSAEVKRSVLPEGVTKTKFLWESTKKSLAKKNDLKRSYGTSLRNGQENVKKSWVSGILEENALKLEAKEPELNKEEPKVVENDDKKKMPPPSPVKHYHAKAKELEKLEEAKKEESTLATSKTNVFLDAFKSIRHSIGVFGFDKITKNIGVENNRIKKQEDQFRELFVKERQHYKLSDPYLNLLDVFEEPEQFVYSPEYSKNITMVLGKMRNLNPQCSVVEQEEFTRNFEEFTGGVLKGIDWDNILVAGGGVLGPLLNINEETRKKSFADSDIDIFIYGLTPEEATNKMEEIFYVIQSNTNASGEIIRSRNAVTIVGQYPIRHIQIILRIYKSPSEILMGFDIDCCCVGYDGETVWALPRAARAIANKFNMVDLSRRSLTYESRLYKYAKRGFAVAVPGLMRHLINPELYSKRPWQVNGLAKLLLFEHALTNPEGRYEAWKPKGHRLKIYKNDEFIEDRINEFQQNEGRGDSDYSNVFLPWGPQWYTAQIVKELVHRDKSHWANTKKHVVLVGLEAVLSGIPHWIKPDYEHSVVESSDPHSVEGPISWLLENPGTQLLSGSFHPINDENWYDESYLTINSKEEFTQTLNNAAFNGNNSLLRTLLRSNRNKDLSPSDIFKDSQRTPLNHACLLNHEDIFNELLSSSSIVVTDADNHSLHPIHYAAMSGNAAIVDLLLRRGESANVTTPTKWTPLHIAAYYQKKEVVKCLLDYKAKSIENHVDLLAKDNYGRTPLHLAAMGGSVEIVKMIVESEESSVNIKTNEGRLPLEEATVRGNVECSIFLTRQMKKSLSGLEVSEKPEAPLPQPIKTKDKVKKFLNAVQCATIQQIEKMLKNNPTLVSSTDEFRVNAFMLAAQRNSKDIFLYMLNKAPEIVNAKDSKGQTALHHAVRNGASAVVDAIISVIPDNKAKGPSVGKFVVDLECINEYGQTPLYYTFSLLSSFNFPQNIDKTDGLPPSWLKIHLEDIRSKLIKAGASLPDLNYLHKLPDNPPSEYFKLDTNPAFNTKKIDAQVLSKIWKEEQEAEERRKEEEARLLKLITQYQDSKPIQEEEKENKTSLKKRVRFESGTQSPTVPSSPEKVSPFVFPAPSHKPISPPNAVPYSFDSTGLTIDFNYINPANENRFKLPEVAIQPPPNVKPKTLDALEERARNFAKPQTPTSKLARLLVLLNTLHNRNLLTKAEKDALKTLSLKGDDGLVAAFGVYEVDKDETELLDTLRKICHIVYR</sequence>
<dbReference type="PROSITE" id="PS50297">
    <property type="entry name" value="ANK_REP_REGION"/>
    <property type="match status" value="2"/>
</dbReference>
<dbReference type="InterPro" id="IPR036930">
    <property type="entry name" value="WGR_dom_sf"/>
</dbReference>
<dbReference type="GO" id="GO:0005634">
    <property type="term" value="C:nucleus"/>
    <property type="evidence" value="ECO:0007669"/>
    <property type="project" value="UniProtKB-SubCell"/>
</dbReference>
<feature type="compositionally biased region" description="Basic and acidic residues" evidence="9">
    <location>
        <begin position="624"/>
        <end position="643"/>
    </location>
</feature>
<proteinExistence type="predicted"/>
<feature type="domain" description="WGR" evidence="12">
    <location>
        <begin position="96"/>
        <end position="192"/>
    </location>
</feature>
<dbReference type="PANTHER" id="PTHR46530:SF1">
    <property type="entry name" value="PROTEIN MONO-ADP-RIBOSYLTRANSFERASE PARP4"/>
    <property type="match status" value="1"/>
</dbReference>
<keyword evidence="7" id="KW-0040">ANK repeat</keyword>
<feature type="repeat" description="ANK" evidence="7">
    <location>
        <begin position="1210"/>
        <end position="1242"/>
    </location>
</feature>
<dbReference type="Gene3D" id="3.90.228.10">
    <property type="match status" value="1"/>
</dbReference>
<keyword evidence="4" id="KW-0548">Nucleotidyltransferase</keyword>
<dbReference type="GO" id="GO:0005737">
    <property type="term" value="C:cytoplasm"/>
    <property type="evidence" value="ECO:0007669"/>
    <property type="project" value="TreeGrafter"/>
</dbReference>
<feature type="repeat" description="ANK" evidence="7">
    <location>
        <begin position="1283"/>
        <end position="1305"/>
    </location>
</feature>
<dbReference type="Gene3D" id="1.25.40.20">
    <property type="entry name" value="Ankyrin repeat-containing domain"/>
    <property type="match status" value="3"/>
</dbReference>
<dbReference type="Pfam" id="PF12796">
    <property type="entry name" value="Ank_2"/>
    <property type="match status" value="2"/>
</dbReference>
<dbReference type="Pfam" id="PF05406">
    <property type="entry name" value="WGR"/>
    <property type="match status" value="1"/>
</dbReference>
<dbReference type="EC" id="2.4.2.-" evidence="8"/>
<evidence type="ECO:0000259" key="10">
    <source>
        <dbReference type="PROSITE" id="PS51059"/>
    </source>
</evidence>
<organism evidence="13">
    <name type="scientific">Arcella intermedia</name>
    <dbReference type="NCBI Taxonomy" id="1963864"/>
    <lineage>
        <taxon>Eukaryota</taxon>
        <taxon>Amoebozoa</taxon>
        <taxon>Tubulinea</taxon>
        <taxon>Elardia</taxon>
        <taxon>Arcellinida</taxon>
        <taxon>Sphaerothecina</taxon>
        <taxon>Arcellidae</taxon>
        <taxon>Arcella</taxon>
    </lineage>
</organism>
<comment type="subcellular location">
    <subcellularLocation>
        <location evidence="1">Nucleus</location>
    </subcellularLocation>
</comment>
<protein>
    <recommendedName>
        <fullName evidence="8">Poly [ADP-ribose] polymerase</fullName>
        <shortName evidence="8">PARP</shortName>
        <ecNumber evidence="8">2.4.2.-</ecNumber>
    </recommendedName>
</protein>
<feature type="region of interest" description="Disordered" evidence="9">
    <location>
        <begin position="1599"/>
        <end position="1634"/>
    </location>
</feature>
<dbReference type="SUPFAM" id="SSF47587">
    <property type="entry name" value="Domain of poly(ADP-ribose) polymerase"/>
    <property type="match status" value="1"/>
</dbReference>
<dbReference type="InterPro" id="IPR036770">
    <property type="entry name" value="Ankyrin_rpt-contain_sf"/>
</dbReference>
<evidence type="ECO:0000256" key="2">
    <source>
        <dbReference type="ARBA" id="ARBA00022676"/>
    </source>
</evidence>
<dbReference type="SUPFAM" id="SSF142921">
    <property type="entry name" value="WGR domain-like"/>
    <property type="match status" value="1"/>
</dbReference>
<dbReference type="InterPro" id="IPR002110">
    <property type="entry name" value="Ankyrin_rpt"/>
</dbReference>
<dbReference type="InterPro" id="IPR031273">
    <property type="entry name" value="PARP4"/>
</dbReference>
<dbReference type="EMBL" id="GIBP01000018">
    <property type="protein sequence ID" value="NDV28987.1"/>
    <property type="molecule type" value="Transcribed_RNA"/>
</dbReference>
<dbReference type="PROSITE" id="PS51059">
    <property type="entry name" value="PARP_CATALYTIC"/>
    <property type="match status" value="1"/>
</dbReference>
<dbReference type="InterPro" id="IPR004102">
    <property type="entry name" value="Poly(ADP-ribose)pol_reg_dom"/>
</dbReference>
<evidence type="ECO:0000259" key="11">
    <source>
        <dbReference type="PROSITE" id="PS51060"/>
    </source>
</evidence>
<dbReference type="PROSITE" id="PS50088">
    <property type="entry name" value="ANK_REPEAT"/>
    <property type="match status" value="2"/>
</dbReference>
<evidence type="ECO:0000259" key="12">
    <source>
        <dbReference type="PROSITE" id="PS51977"/>
    </source>
</evidence>
<evidence type="ECO:0000256" key="4">
    <source>
        <dbReference type="ARBA" id="ARBA00022695"/>
    </source>
</evidence>
<reference evidence="13" key="1">
    <citation type="journal article" date="2020" name="J. Eukaryot. Microbiol.">
        <title>De novo Sequencing, Assembly and Annotation of the Transcriptome for the Free-Living Testate Amoeba Arcella intermedia.</title>
        <authorList>
            <person name="Ribeiro G.M."/>
            <person name="Porfirio-Sousa A.L."/>
            <person name="Maurer-Alcala X.X."/>
            <person name="Katz L.A."/>
            <person name="Lahr D.J.G."/>
        </authorList>
    </citation>
    <scope>NUCLEOTIDE SEQUENCE</scope>
</reference>
<dbReference type="Pfam" id="PF00644">
    <property type="entry name" value="PARP"/>
    <property type="match status" value="1"/>
</dbReference>
<feature type="domain" description="PARP catalytic" evidence="10">
    <location>
        <begin position="349"/>
        <end position="552"/>
    </location>
</feature>
<keyword evidence="2 8" id="KW-0328">Glycosyltransferase</keyword>
<feature type="region of interest" description="Disordered" evidence="9">
    <location>
        <begin position="1"/>
        <end position="20"/>
    </location>
</feature>
<evidence type="ECO:0000256" key="7">
    <source>
        <dbReference type="PROSITE-ProRule" id="PRU00023"/>
    </source>
</evidence>
<evidence type="ECO:0000256" key="8">
    <source>
        <dbReference type="RuleBase" id="RU362114"/>
    </source>
</evidence>
<dbReference type="GO" id="GO:0003950">
    <property type="term" value="F:NAD+ poly-ADP-ribosyltransferase activity"/>
    <property type="evidence" value="ECO:0007669"/>
    <property type="project" value="UniProtKB-UniRule"/>
</dbReference>
<dbReference type="InterPro" id="IPR008893">
    <property type="entry name" value="WGR_domain"/>
</dbReference>
<evidence type="ECO:0000256" key="9">
    <source>
        <dbReference type="SAM" id="MobiDB-lite"/>
    </source>
</evidence>
<dbReference type="PANTHER" id="PTHR46530">
    <property type="entry name" value="PROTEIN MONO-ADP-RIBOSYLTRANSFERASE PARP4"/>
    <property type="match status" value="1"/>
</dbReference>
<feature type="domain" description="PARP alpha-helical" evidence="11">
    <location>
        <begin position="216"/>
        <end position="344"/>
    </location>
</feature>